<comment type="caution">
    <text evidence="4">The sequence shown here is derived from an EMBL/GenBank/DDBJ whole genome shotgun (WGS) entry which is preliminary data.</text>
</comment>
<dbReference type="InterPro" id="IPR015854">
    <property type="entry name" value="ABC_transpr_LolD-like"/>
</dbReference>
<dbReference type="Proteomes" id="UP000642094">
    <property type="component" value="Unassembled WGS sequence"/>
</dbReference>
<dbReference type="GO" id="GO:0005524">
    <property type="term" value="F:ATP binding"/>
    <property type="evidence" value="ECO:0007669"/>
    <property type="project" value="UniProtKB-KW"/>
</dbReference>
<feature type="domain" description="ABC transporter" evidence="3">
    <location>
        <begin position="12"/>
        <end position="253"/>
    </location>
</feature>
<evidence type="ECO:0000256" key="2">
    <source>
        <dbReference type="ARBA" id="ARBA00022840"/>
    </source>
</evidence>
<dbReference type="Pfam" id="PF00005">
    <property type="entry name" value="ABC_tran"/>
    <property type="match status" value="1"/>
</dbReference>
<dbReference type="PANTHER" id="PTHR24220:SF659">
    <property type="entry name" value="TRANSPORTER, PUTATIVE-RELATED"/>
    <property type="match status" value="1"/>
</dbReference>
<name>A0ABR8A0F2_9CYAN</name>
<dbReference type="PANTHER" id="PTHR24220">
    <property type="entry name" value="IMPORT ATP-BINDING PROTEIN"/>
    <property type="match status" value="1"/>
</dbReference>
<protein>
    <submittedName>
        <fullName evidence="4">ATP-binding cassette domain-containing protein</fullName>
    </submittedName>
</protein>
<dbReference type="InterPro" id="IPR003593">
    <property type="entry name" value="AAA+_ATPase"/>
</dbReference>
<evidence type="ECO:0000259" key="3">
    <source>
        <dbReference type="PROSITE" id="PS50893"/>
    </source>
</evidence>
<evidence type="ECO:0000256" key="1">
    <source>
        <dbReference type="ARBA" id="ARBA00022741"/>
    </source>
</evidence>
<dbReference type="InterPro" id="IPR003439">
    <property type="entry name" value="ABC_transporter-like_ATP-bd"/>
</dbReference>
<dbReference type="PROSITE" id="PS00211">
    <property type="entry name" value="ABC_TRANSPORTER_1"/>
    <property type="match status" value="1"/>
</dbReference>
<dbReference type="InterPro" id="IPR027417">
    <property type="entry name" value="P-loop_NTPase"/>
</dbReference>
<reference evidence="4 5" key="1">
    <citation type="journal article" date="2020" name="ISME J.">
        <title>Comparative genomics reveals insights into cyanobacterial evolution and habitat adaptation.</title>
        <authorList>
            <person name="Chen M.Y."/>
            <person name="Teng W.K."/>
            <person name="Zhao L."/>
            <person name="Hu C.X."/>
            <person name="Zhou Y.K."/>
            <person name="Han B.P."/>
            <person name="Song L.R."/>
            <person name="Shu W.S."/>
        </authorList>
    </citation>
    <scope>NUCLEOTIDE SEQUENCE [LARGE SCALE GENOMIC DNA]</scope>
    <source>
        <strain evidence="4 5">FACHB-723</strain>
    </source>
</reference>
<keyword evidence="1" id="KW-0547">Nucleotide-binding</keyword>
<proteinExistence type="predicted"/>
<dbReference type="SMART" id="SM00382">
    <property type="entry name" value="AAA"/>
    <property type="match status" value="1"/>
</dbReference>
<sequence>MQPLPDQNLPAIACHNVRTAYQSTLKRPILNGIDLEIKHGEFVALLGMNGAGKSTLLRSLVGLVPIKQGEIAICGTSVTPNCVDEVRKNIGFLCQGGGLVDQLSCLDNVLCGCLGDLTTWQSLWGFPKRDRRIAMQLLQKMGLQEQTYQKARQLSGGQRQRVAIARTLIQSPHILLADEPTTGLDISGIEQVMTSLAEMNQNGLTVVVVLHDLALAAKYAQRAIILDEGQVMYDGNCQNIERQFAKLQSLALAQSATAA</sequence>
<dbReference type="SUPFAM" id="SSF52540">
    <property type="entry name" value="P-loop containing nucleoside triphosphate hydrolases"/>
    <property type="match status" value="1"/>
</dbReference>
<dbReference type="PROSITE" id="PS50893">
    <property type="entry name" value="ABC_TRANSPORTER_2"/>
    <property type="match status" value="1"/>
</dbReference>
<keyword evidence="5" id="KW-1185">Reference proteome</keyword>
<dbReference type="EMBL" id="JACJQB010000023">
    <property type="protein sequence ID" value="MBD2188832.1"/>
    <property type="molecule type" value="Genomic_DNA"/>
</dbReference>
<dbReference type="Gene3D" id="3.40.50.300">
    <property type="entry name" value="P-loop containing nucleotide triphosphate hydrolases"/>
    <property type="match status" value="1"/>
</dbReference>
<evidence type="ECO:0000313" key="4">
    <source>
        <dbReference type="EMBL" id="MBD2188832.1"/>
    </source>
</evidence>
<accession>A0ABR8A0F2</accession>
<organism evidence="4 5">
    <name type="scientific">Pseudanabaena mucicola FACHB-723</name>
    <dbReference type="NCBI Taxonomy" id="2692860"/>
    <lineage>
        <taxon>Bacteria</taxon>
        <taxon>Bacillati</taxon>
        <taxon>Cyanobacteriota</taxon>
        <taxon>Cyanophyceae</taxon>
        <taxon>Pseudanabaenales</taxon>
        <taxon>Pseudanabaenaceae</taxon>
        <taxon>Pseudanabaena</taxon>
    </lineage>
</organism>
<gene>
    <name evidence="4" type="ORF">H6F41_11845</name>
</gene>
<dbReference type="InterPro" id="IPR017871">
    <property type="entry name" value="ABC_transporter-like_CS"/>
</dbReference>
<keyword evidence="2 4" id="KW-0067">ATP-binding</keyword>
<dbReference type="RefSeq" id="WP_190403678.1">
    <property type="nucleotide sequence ID" value="NZ_JACJQB010000023.1"/>
</dbReference>
<evidence type="ECO:0000313" key="5">
    <source>
        <dbReference type="Proteomes" id="UP000642094"/>
    </source>
</evidence>